<sequence length="71" mass="7932">MNEVELEHRILEALRTNAPLSAKELSEQLGVRGHDISKVLGLLLTRDLVSAQPRDSQQQASHTNPRVYSLT</sequence>
<dbReference type="InterPro" id="IPR036388">
    <property type="entry name" value="WH-like_DNA-bd_sf"/>
</dbReference>
<accession>K9ZYA9</accession>
<dbReference type="InterPro" id="IPR000835">
    <property type="entry name" value="HTH_MarR-typ"/>
</dbReference>
<feature type="region of interest" description="Disordered" evidence="1">
    <location>
        <begin position="51"/>
        <end position="71"/>
    </location>
</feature>
<feature type="domain" description="HTH marR-type" evidence="2">
    <location>
        <begin position="7"/>
        <end position="55"/>
    </location>
</feature>
<evidence type="ECO:0000313" key="4">
    <source>
        <dbReference type="Proteomes" id="UP000010467"/>
    </source>
</evidence>
<dbReference type="EMBL" id="CP003382">
    <property type="protein sequence ID" value="AFZ66581.1"/>
    <property type="molecule type" value="Genomic_DNA"/>
</dbReference>
<dbReference type="Proteomes" id="UP000010467">
    <property type="component" value="Chromosome"/>
</dbReference>
<dbReference type="InterPro" id="IPR036390">
    <property type="entry name" value="WH_DNA-bd_sf"/>
</dbReference>
<evidence type="ECO:0000256" key="1">
    <source>
        <dbReference type="SAM" id="MobiDB-lite"/>
    </source>
</evidence>
<protein>
    <submittedName>
        <fullName evidence="3">Sugar-specific transcriptional regulator TrmB</fullName>
    </submittedName>
</protein>
<feature type="compositionally biased region" description="Polar residues" evidence="1">
    <location>
        <begin position="53"/>
        <end position="71"/>
    </location>
</feature>
<gene>
    <name evidence="3" type="ordered locus">Deipe_1017</name>
</gene>
<name>K9ZYA9_DEIPD</name>
<dbReference type="Gene3D" id="1.10.10.10">
    <property type="entry name" value="Winged helix-like DNA-binding domain superfamily/Winged helix DNA-binding domain"/>
    <property type="match status" value="1"/>
</dbReference>
<dbReference type="SUPFAM" id="SSF46785">
    <property type="entry name" value="Winged helix' DNA-binding domain"/>
    <property type="match status" value="1"/>
</dbReference>
<keyword evidence="4" id="KW-1185">Reference proteome</keyword>
<dbReference type="GO" id="GO:0003700">
    <property type="term" value="F:DNA-binding transcription factor activity"/>
    <property type="evidence" value="ECO:0007669"/>
    <property type="project" value="InterPro"/>
</dbReference>
<dbReference type="Pfam" id="PF12802">
    <property type="entry name" value="MarR_2"/>
    <property type="match status" value="1"/>
</dbReference>
<dbReference type="HOGENOM" id="CLU_2733353_0_0_0"/>
<evidence type="ECO:0000259" key="2">
    <source>
        <dbReference type="Pfam" id="PF12802"/>
    </source>
</evidence>
<evidence type="ECO:0000313" key="3">
    <source>
        <dbReference type="EMBL" id="AFZ66581.1"/>
    </source>
</evidence>
<proteinExistence type="predicted"/>
<reference evidence="4" key="1">
    <citation type="submission" date="2012-03" db="EMBL/GenBank/DDBJ databases">
        <title>Complete sequence of chromosome of Deinococcus peraridilitoris DSM 19664.</title>
        <authorList>
            <person name="Lucas S."/>
            <person name="Copeland A."/>
            <person name="Lapidus A."/>
            <person name="Glavina del Rio T."/>
            <person name="Dalin E."/>
            <person name="Tice H."/>
            <person name="Bruce D."/>
            <person name="Goodwin L."/>
            <person name="Pitluck S."/>
            <person name="Peters L."/>
            <person name="Mikhailova N."/>
            <person name="Lu M."/>
            <person name="Kyrpides N."/>
            <person name="Mavromatis K."/>
            <person name="Ivanova N."/>
            <person name="Brettin T."/>
            <person name="Detter J.C."/>
            <person name="Han C."/>
            <person name="Larimer F."/>
            <person name="Land M."/>
            <person name="Hauser L."/>
            <person name="Markowitz V."/>
            <person name="Cheng J.-F."/>
            <person name="Hugenholtz P."/>
            <person name="Woyke T."/>
            <person name="Wu D."/>
            <person name="Pukall R."/>
            <person name="Steenblock K."/>
            <person name="Brambilla E."/>
            <person name="Klenk H.-P."/>
            <person name="Eisen J.A."/>
        </authorList>
    </citation>
    <scope>NUCLEOTIDE SEQUENCE [LARGE SCALE GENOMIC DNA]</scope>
    <source>
        <strain evidence="4">DSM 19664 / LMG 22246 / CIP 109416 / KR-200</strain>
    </source>
</reference>
<dbReference type="AlphaFoldDB" id="K9ZYA9"/>
<organism evidence="3 4">
    <name type="scientific">Deinococcus peraridilitoris (strain DSM 19664 / LMG 22246 / CIP 109416 / KR-200)</name>
    <dbReference type="NCBI Taxonomy" id="937777"/>
    <lineage>
        <taxon>Bacteria</taxon>
        <taxon>Thermotogati</taxon>
        <taxon>Deinococcota</taxon>
        <taxon>Deinococci</taxon>
        <taxon>Deinococcales</taxon>
        <taxon>Deinococcaceae</taxon>
        <taxon>Deinococcus</taxon>
    </lineage>
</organism>
<dbReference type="KEGG" id="dpd:Deipe_1017"/>
<dbReference type="PATRIC" id="fig|937777.3.peg.1020"/>
<dbReference type="RefSeq" id="WP_015234891.1">
    <property type="nucleotide sequence ID" value="NC_019793.1"/>
</dbReference>